<dbReference type="GO" id="GO:0003700">
    <property type="term" value="F:DNA-binding transcription factor activity"/>
    <property type="evidence" value="ECO:0007669"/>
    <property type="project" value="InterPro"/>
</dbReference>
<organism evidence="6 7">
    <name type="scientific">Paraburkholderia largidicola</name>
    <dbReference type="NCBI Taxonomy" id="3014751"/>
    <lineage>
        <taxon>Bacteria</taxon>
        <taxon>Pseudomonadati</taxon>
        <taxon>Pseudomonadota</taxon>
        <taxon>Betaproteobacteria</taxon>
        <taxon>Burkholderiales</taxon>
        <taxon>Burkholderiaceae</taxon>
        <taxon>Paraburkholderia</taxon>
    </lineage>
</organism>
<name>A0A7I8BXJ7_9BURK</name>
<geneLocation type="plasmid" evidence="6 7">
    <name>PPGU16_p1</name>
</geneLocation>
<proteinExistence type="inferred from homology"/>
<keyword evidence="7" id="KW-1185">Reference proteome</keyword>
<evidence type="ECO:0000256" key="2">
    <source>
        <dbReference type="ARBA" id="ARBA00023015"/>
    </source>
</evidence>
<protein>
    <submittedName>
        <fullName evidence="6">LysR family transcriptional regulator</fullName>
    </submittedName>
</protein>
<dbReference type="InterPro" id="IPR058163">
    <property type="entry name" value="LysR-type_TF_proteobact-type"/>
</dbReference>
<keyword evidence="3" id="KW-0238">DNA-binding</keyword>
<gene>
    <name evidence="6" type="ORF">PPGU16_65840</name>
</gene>
<dbReference type="GO" id="GO:0006351">
    <property type="term" value="P:DNA-templated transcription"/>
    <property type="evidence" value="ECO:0007669"/>
    <property type="project" value="TreeGrafter"/>
</dbReference>
<dbReference type="FunFam" id="1.10.10.10:FF:000001">
    <property type="entry name" value="LysR family transcriptional regulator"/>
    <property type="match status" value="1"/>
</dbReference>
<dbReference type="InterPro" id="IPR005119">
    <property type="entry name" value="LysR_subst-bd"/>
</dbReference>
<dbReference type="InterPro" id="IPR036390">
    <property type="entry name" value="WH_DNA-bd_sf"/>
</dbReference>
<evidence type="ECO:0000256" key="1">
    <source>
        <dbReference type="ARBA" id="ARBA00009437"/>
    </source>
</evidence>
<evidence type="ECO:0000313" key="7">
    <source>
        <dbReference type="Proteomes" id="UP000510888"/>
    </source>
</evidence>
<feature type="domain" description="HTH lysR-type" evidence="5">
    <location>
        <begin position="20"/>
        <end position="77"/>
    </location>
</feature>
<dbReference type="PROSITE" id="PS50931">
    <property type="entry name" value="HTH_LYSR"/>
    <property type="match status" value="1"/>
</dbReference>
<dbReference type="Proteomes" id="UP000510888">
    <property type="component" value="Plasmid PPGU16_p1"/>
</dbReference>
<dbReference type="Pfam" id="PF00126">
    <property type="entry name" value="HTH_1"/>
    <property type="match status" value="1"/>
</dbReference>
<keyword evidence="2" id="KW-0805">Transcription regulation</keyword>
<dbReference type="KEGG" id="plad:PPGU16_65840"/>
<dbReference type="SUPFAM" id="SSF46785">
    <property type="entry name" value="Winged helix' DNA-binding domain"/>
    <property type="match status" value="1"/>
</dbReference>
<dbReference type="CDD" id="cd08422">
    <property type="entry name" value="PBP2_CrgA_like"/>
    <property type="match status" value="1"/>
</dbReference>
<dbReference type="Gene3D" id="1.10.10.10">
    <property type="entry name" value="Winged helix-like DNA-binding domain superfamily/Winged helix DNA-binding domain"/>
    <property type="match status" value="1"/>
</dbReference>
<accession>A0A7I8BXJ7</accession>
<comment type="similarity">
    <text evidence="1">Belongs to the LysR transcriptional regulatory family.</text>
</comment>
<evidence type="ECO:0000256" key="4">
    <source>
        <dbReference type="ARBA" id="ARBA00023163"/>
    </source>
</evidence>
<dbReference type="EMBL" id="AP023176">
    <property type="protein sequence ID" value="BCF93517.1"/>
    <property type="molecule type" value="Genomic_DNA"/>
</dbReference>
<keyword evidence="6" id="KW-0614">Plasmid</keyword>
<keyword evidence="4" id="KW-0804">Transcription</keyword>
<dbReference type="Pfam" id="PF03466">
    <property type="entry name" value="LysR_substrate"/>
    <property type="match status" value="1"/>
</dbReference>
<evidence type="ECO:0000256" key="3">
    <source>
        <dbReference type="ARBA" id="ARBA00023125"/>
    </source>
</evidence>
<sequence>MQTSVAWNAITFIGIIARMDKLLALNTLLEVADAGGFAKAAQRLGVATSSVTRLMDALEASLGTALLTRTPRKVSLTDAGTAYVEQISKVLDDLAEADESIVDSGAAPVGALRITVPSAYNRIQLAPHLAAFLAEYPRVALDVVVADHYADLALDRIDVAVRIGLLSRDPNLVVKKLADNPRYIVANHDYLQRAGTPPTPAALAGHECLRIAYGGSYRARQVWTFSQGAEHERIDVRGRLISNSLEMLLEAVLAGQGLALLPDWLVNREIKAGRLMRLFADYDITAQNGEAVVYAAYLPNRRHSSKVKALLRFLETRVGDATHSTA</sequence>
<evidence type="ECO:0000259" key="5">
    <source>
        <dbReference type="PROSITE" id="PS50931"/>
    </source>
</evidence>
<dbReference type="PANTHER" id="PTHR30537">
    <property type="entry name" value="HTH-TYPE TRANSCRIPTIONAL REGULATOR"/>
    <property type="match status" value="1"/>
</dbReference>
<dbReference type="InterPro" id="IPR036388">
    <property type="entry name" value="WH-like_DNA-bd_sf"/>
</dbReference>
<dbReference type="Gene3D" id="3.40.190.290">
    <property type="match status" value="1"/>
</dbReference>
<reference evidence="6 7" key="1">
    <citation type="journal article" date="2020" name="Genes (Basel)">
        <title>Genomic Comparison of Insect Gut Symbionts from Divergent Burkholderia Subclades.</title>
        <authorList>
            <person name="Takeshita K."/>
            <person name="Kikuchi Y."/>
        </authorList>
    </citation>
    <scope>NUCLEOTIDE SEQUENCE [LARGE SCALE GENOMIC DNA]</scope>
    <source>
        <strain evidence="6 7">PGU16</strain>
        <plasmid evidence="6 7">PPGU16_p1</plasmid>
    </source>
</reference>
<dbReference type="PANTHER" id="PTHR30537:SF35">
    <property type="entry name" value="TRANSCRIPTIONAL REGULATORY PROTEIN"/>
    <property type="match status" value="1"/>
</dbReference>
<dbReference type="AlphaFoldDB" id="A0A7I8BXJ7"/>
<evidence type="ECO:0000313" key="6">
    <source>
        <dbReference type="EMBL" id="BCF93517.1"/>
    </source>
</evidence>
<dbReference type="SUPFAM" id="SSF53850">
    <property type="entry name" value="Periplasmic binding protein-like II"/>
    <property type="match status" value="1"/>
</dbReference>
<dbReference type="GO" id="GO:0043565">
    <property type="term" value="F:sequence-specific DNA binding"/>
    <property type="evidence" value="ECO:0007669"/>
    <property type="project" value="TreeGrafter"/>
</dbReference>
<dbReference type="InterPro" id="IPR000847">
    <property type="entry name" value="LysR_HTH_N"/>
</dbReference>